<evidence type="ECO:0000313" key="2">
    <source>
        <dbReference type="Proteomes" id="UP001281147"/>
    </source>
</evidence>
<accession>A0ACC3MZ56</accession>
<keyword evidence="2" id="KW-1185">Reference proteome</keyword>
<dbReference type="Proteomes" id="UP001281147">
    <property type="component" value="Unassembled WGS sequence"/>
</dbReference>
<sequence>MSADDVHKQIRLLIDNLGNIKDTSGEFLLRLDHGRVIDTKGWHDWEWTHGIGLYGLWKYYTLTNSKTTLDIIKGWFNNRLAEGTTNSINTMAVFLTLAYLYEDAGDRTYLPWLEE</sequence>
<protein>
    <submittedName>
        <fullName evidence="1">Uncharacterized protein</fullName>
    </submittedName>
</protein>
<proteinExistence type="predicted"/>
<name>A0ACC3MZ56_9PEZI</name>
<comment type="caution">
    <text evidence="1">The sequence shown here is derived from an EMBL/GenBank/DDBJ whole genome shotgun (WGS) entry which is preliminary data.</text>
</comment>
<reference evidence="1" key="1">
    <citation type="submission" date="2023-07" db="EMBL/GenBank/DDBJ databases">
        <title>Black Yeasts Isolated from many extreme environments.</title>
        <authorList>
            <person name="Coleine C."/>
            <person name="Stajich J.E."/>
            <person name="Selbmann L."/>
        </authorList>
    </citation>
    <scope>NUCLEOTIDE SEQUENCE</scope>
    <source>
        <strain evidence="1">CCFEE 5714</strain>
    </source>
</reference>
<organism evidence="1 2">
    <name type="scientific">Vermiconidia calcicola</name>
    <dbReference type="NCBI Taxonomy" id="1690605"/>
    <lineage>
        <taxon>Eukaryota</taxon>
        <taxon>Fungi</taxon>
        <taxon>Dikarya</taxon>
        <taxon>Ascomycota</taxon>
        <taxon>Pezizomycotina</taxon>
        <taxon>Dothideomycetes</taxon>
        <taxon>Dothideomycetidae</taxon>
        <taxon>Mycosphaerellales</taxon>
        <taxon>Extremaceae</taxon>
        <taxon>Vermiconidia</taxon>
    </lineage>
</organism>
<dbReference type="EMBL" id="JAUTXU010000117">
    <property type="protein sequence ID" value="KAK3706713.1"/>
    <property type="molecule type" value="Genomic_DNA"/>
</dbReference>
<gene>
    <name evidence="1" type="ORF">LTR37_012557</name>
</gene>
<evidence type="ECO:0000313" key="1">
    <source>
        <dbReference type="EMBL" id="KAK3706713.1"/>
    </source>
</evidence>